<accession>A0A7V5I034</accession>
<dbReference type="GO" id="GO:0003677">
    <property type="term" value="F:DNA binding"/>
    <property type="evidence" value="ECO:0007669"/>
    <property type="project" value="InterPro"/>
</dbReference>
<gene>
    <name evidence="7" type="ORF">ENL39_06585</name>
</gene>
<dbReference type="Proteomes" id="UP000886070">
    <property type="component" value="Unassembled WGS sequence"/>
</dbReference>
<proteinExistence type="predicted"/>
<dbReference type="PROSITE" id="PS51198">
    <property type="entry name" value="UVRD_HELICASE_ATP_BIND"/>
    <property type="match status" value="1"/>
</dbReference>
<dbReference type="InterPro" id="IPR027417">
    <property type="entry name" value="P-loop_NTPase"/>
</dbReference>
<dbReference type="Pfam" id="PF00580">
    <property type="entry name" value="UvrD-helicase"/>
    <property type="match status" value="1"/>
</dbReference>
<evidence type="ECO:0000256" key="4">
    <source>
        <dbReference type="ARBA" id="ARBA00022840"/>
    </source>
</evidence>
<dbReference type="GO" id="GO:0005829">
    <property type="term" value="C:cytosol"/>
    <property type="evidence" value="ECO:0007669"/>
    <property type="project" value="TreeGrafter"/>
</dbReference>
<dbReference type="GO" id="GO:0005524">
    <property type="term" value="F:ATP binding"/>
    <property type="evidence" value="ECO:0007669"/>
    <property type="project" value="UniProtKB-UniRule"/>
</dbReference>
<feature type="binding site" evidence="5">
    <location>
        <begin position="33"/>
        <end position="40"/>
    </location>
    <ligand>
        <name>ATP</name>
        <dbReference type="ChEBI" id="CHEBI:30616"/>
    </ligand>
</feature>
<evidence type="ECO:0000256" key="5">
    <source>
        <dbReference type="PROSITE-ProRule" id="PRU00560"/>
    </source>
</evidence>
<feature type="non-terminal residue" evidence="7">
    <location>
        <position position="83"/>
    </location>
</feature>
<evidence type="ECO:0000256" key="3">
    <source>
        <dbReference type="ARBA" id="ARBA00022806"/>
    </source>
</evidence>
<feature type="domain" description="UvrD-like helicase ATP-binding" evidence="6">
    <location>
        <begin position="12"/>
        <end position="83"/>
    </location>
</feature>
<dbReference type="InterPro" id="IPR014016">
    <property type="entry name" value="UvrD-like_ATP-bd"/>
</dbReference>
<dbReference type="AlphaFoldDB" id="A0A7V5I034"/>
<keyword evidence="3 5" id="KW-0347">Helicase</keyword>
<keyword evidence="1 5" id="KW-0547">Nucleotide-binding</keyword>
<dbReference type="EMBL" id="DRTT01000180">
    <property type="protein sequence ID" value="HHF99130.1"/>
    <property type="molecule type" value="Genomic_DNA"/>
</dbReference>
<comment type="caution">
    <text evidence="7">The sequence shown here is derived from an EMBL/GenBank/DDBJ whole genome shotgun (WGS) entry which is preliminary data.</text>
</comment>
<keyword evidence="4 5" id="KW-0067">ATP-binding</keyword>
<evidence type="ECO:0000256" key="1">
    <source>
        <dbReference type="ARBA" id="ARBA00022741"/>
    </source>
</evidence>
<reference evidence="7" key="1">
    <citation type="journal article" date="2020" name="mSystems">
        <title>Genome- and Community-Level Interaction Insights into Carbon Utilization and Element Cycling Functions of Hydrothermarchaeota in Hydrothermal Sediment.</title>
        <authorList>
            <person name="Zhou Z."/>
            <person name="Liu Y."/>
            <person name="Xu W."/>
            <person name="Pan J."/>
            <person name="Luo Z.H."/>
            <person name="Li M."/>
        </authorList>
    </citation>
    <scope>NUCLEOTIDE SEQUENCE [LARGE SCALE GENOMIC DNA]</scope>
    <source>
        <strain evidence="7">HyVt-92</strain>
    </source>
</reference>
<dbReference type="GO" id="GO:0000725">
    <property type="term" value="P:recombinational repair"/>
    <property type="evidence" value="ECO:0007669"/>
    <property type="project" value="TreeGrafter"/>
</dbReference>
<dbReference type="PANTHER" id="PTHR11070:SF2">
    <property type="entry name" value="ATP-DEPENDENT DNA HELICASE SRS2"/>
    <property type="match status" value="1"/>
</dbReference>
<sequence length="83" mass="9090">MSISPYGKKILEGLNEEQKEAVTYGDGPLLIVAGAGTGKTQVITRRIAYLIATKRARPEEILALTFTEKAAEEMEERVDVLVP</sequence>
<dbReference type="GO" id="GO:0043138">
    <property type="term" value="F:3'-5' DNA helicase activity"/>
    <property type="evidence" value="ECO:0007669"/>
    <property type="project" value="TreeGrafter"/>
</dbReference>
<dbReference type="PANTHER" id="PTHR11070">
    <property type="entry name" value="UVRD / RECB / PCRA DNA HELICASE FAMILY MEMBER"/>
    <property type="match status" value="1"/>
</dbReference>
<name>A0A7V5I034_UNCAE</name>
<dbReference type="InterPro" id="IPR000212">
    <property type="entry name" value="DNA_helicase_UvrD/REP"/>
</dbReference>
<dbReference type="Gene3D" id="3.40.50.300">
    <property type="entry name" value="P-loop containing nucleotide triphosphate hydrolases"/>
    <property type="match status" value="1"/>
</dbReference>
<dbReference type="CDD" id="cd17932">
    <property type="entry name" value="DEXQc_UvrD"/>
    <property type="match status" value="1"/>
</dbReference>
<evidence type="ECO:0000313" key="7">
    <source>
        <dbReference type="EMBL" id="HHF99130.1"/>
    </source>
</evidence>
<keyword evidence="2 5" id="KW-0378">Hydrolase</keyword>
<protein>
    <submittedName>
        <fullName evidence="7">ATP-dependent DNA helicase PcrA</fullName>
    </submittedName>
</protein>
<organism evidence="7">
    <name type="scientific">Aerophobetes bacterium</name>
    <dbReference type="NCBI Taxonomy" id="2030807"/>
    <lineage>
        <taxon>Bacteria</taxon>
        <taxon>Candidatus Aerophobota</taxon>
    </lineage>
</organism>
<dbReference type="SUPFAM" id="SSF52540">
    <property type="entry name" value="P-loop containing nucleoside triphosphate hydrolases"/>
    <property type="match status" value="1"/>
</dbReference>
<dbReference type="GO" id="GO:0016787">
    <property type="term" value="F:hydrolase activity"/>
    <property type="evidence" value="ECO:0007669"/>
    <property type="project" value="UniProtKB-UniRule"/>
</dbReference>
<evidence type="ECO:0000259" key="6">
    <source>
        <dbReference type="PROSITE" id="PS51198"/>
    </source>
</evidence>
<evidence type="ECO:0000256" key="2">
    <source>
        <dbReference type="ARBA" id="ARBA00022801"/>
    </source>
</evidence>